<dbReference type="PROSITE" id="PS01009">
    <property type="entry name" value="CRISP_1"/>
    <property type="match status" value="1"/>
</dbReference>
<dbReference type="Proteomes" id="UP000187406">
    <property type="component" value="Unassembled WGS sequence"/>
</dbReference>
<comment type="caution">
    <text evidence="7">The sequence shown here is derived from an EMBL/GenBank/DDBJ whole genome shotgun (WGS) entry which is preliminary data.</text>
</comment>
<dbReference type="SMART" id="SM00198">
    <property type="entry name" value="SCP"/>
    <property type="match status" value="1"/>
</dbReference>
<dbReference type="FunFam" id="3.40.33.10:FF:000006">
    <property type="entry name" value="Putative pathogenesis-related protein 1"/>
    <property type="match status" value="1"/>
</dbReference>
<keyword evidence="4" id="KW-1015">Disulfide bond</keyword>
<evidence type="ECO:0000259" key="6">
    <source>
        <dbReference type="SMART" id="SM00198"/>
    </source>
</evidence>
<name>A0A1Q3CJ94_CEPFO</name>
<evidence type="ECO:0000313" key="8">
    <source>
        <dbReference type="Proteomes" id="UP000187406"/>
    </source>
</evidence>
<dbReference type="InterPro" id="IPR001283">
    <property type="entry name" value="CRISP-related"/>
</dbReference>
<evidence type="ECO:0000256" key="4">
    <source>
        <dbReference type="ARBA" id="ARBA00023157"/>
    </source>
</evidence>
<comment type="similarity">
    <text evidence="1">Belongs to the CRISP family.</text>
</comment>
<keyword evidence="2 5" id="KW-0732">Signal</keyword>
<evidence type="ECO:0000256" key="1">
    <source>
        <dbReference type="ARBA" id="ARBA00009923"/>
    </source>
</evidence>
<gene>
    <name evidence="7" type="ORF">CFOL_v3_23746</name>
</gene>
<dbReference type="Pfam" id="PF00188">
    <property type="entry name" value="CAP"/>
    <property type="match status" value="1"/>
</dbReference>
<dbReference type="AlphaFoldDB" id="A0A1Q3CJ94"/>
<protein>
    <submittedName>
        <fullName evidence="7">CAP domain-containing protein</fullName>
    </submittedName>
</protein>
<dbReference type="InterPro" id="IPR014044">
    <property type="entry name" value="CAP_dom"/>
</dbReference>
<organism evidence="7 8">
    <name type="scientific">Cephalotus follicularis</name>
    <name type="common">Albany pitcher plant</name>
    <dbReference type="NCBI Taxonomy" id="3775"/>
    <lineage>
        <taxon>Eukaryota</taxon>
        <taxon>Viridiplantae</taxon>
        <taxon>Streptophyta</taxon>
        <taxon>Embryophyta</taxon>
        <taxon>Tracheophyta</taxon>
        <taxon>Spermatophyta</taxon>
        <taxon>Magnoliopsida</taxon>
        <taxon>eudicotyledons</taxon>
        <taxon>Gunneridae</taxon>
        <taxon>Pentapetalae</taxon>
        <taxon>rosids</taxon>
        <taxon>fabids</taxon>
        <taxon>Oxalidales</taxon>
        <taxon>Cephalotaceae</taxon>
        <taxon>Cephalotus</taxon>
    </lineage>
</organism>
<feature type="chain" id="PRO_5012253337" evidence="5">
    <location>
        <begin position="26"/>
        <end position="163"/>
    </location>
</feature>
<dbReference type="InterPro" id="IPR018244">
    <property type="entry name" value="Allrgn_V5/Tpx1_CS"/>
</dbReference>
<dbReference type="SUPFAM" id="SSF55797">
    <property type="entry name" value="PR-1-like"/>
    <property type="match status" value="1"/>
</dbReference>
<sequence>MRVCIISLLALACLIGLALVHYSFAQNSPQDYLNAHNDARASVGVGALTWDDTVANYAQNYANERINDCQLVHSGGPYGENLAWGYPDLSGTGAVELWVDEKAYYDYNSNTCEPGKVCGHYTQVVWRNSIHLGCARVICNNNEGTFVICNYDPPGNYVGQRPY</sequence>
<keyword evidence="3" id="KW-0611">Plant defense</keyword>
<dbReference type="GO" id="GO:0098542">
    <property type="term" value="P:defense response to other organism"/>
    <property type="evidence" value="ECO:0007669"/>
    <property type="project" value="UniProtKB-ARBA"/>
</dbReference>
<dbReference type="InterPro" id="IPR035940">
    <property type="entry name" value="CAP_sf"/>
</dbReference>
<proteinExistence type="inferred from homology"/>
<evidence type="ECO:0000256" key="3">
    <source>
        <dbReference type="ARBA" id="ARBA00022821"/>
    </source>
</evidence>
<dbReference type="Gene3D" id="3.40.33.10">
    <property type="entry name" value="CAP"/>
    <property type="match status" value="1"/>
</dbReference>
<feature type="domain" description="SCP" evidence="6">
    <location>
        <begin position="27"/>
        <end position="159"/>
    </location>
</feature>
<evidence type="ECO:0000256" key="2">
    <source>
        <dbReference type="ARBA" id="ARBA00022729"/>
    </source>
</evidence>
<dbReference type="OrthoDB" id="337038at2759"/>
<dbReference type="STRING" id="3775.A0A1Q3CJ94"/>
<evidence type="ECO:0000256" key="5">
    <source>
        <dbReference type="SAM" id="SignalP"/>
    </source>
</evidence>
<dbReference type="FunCoup" id="A0A1Q3CJ94">
    <property type="interactions" value="391"/>
</dbReference>
<reference evidence="8" key="1">
    <citation type="submission" date="2016-04" db="EMBL/GenBank/DDBJ databases">
        <title>Cephalotus genome sequencing.</title>
        <authorList>
            <person name="Fukushima K."/>
            <person name="Hasebe M."/>
            <person name="Fang X."/>
        </authorList>
    </citation>
    <scope>NUCLEOTIDE SEQUENCE [LARGE SCALE GENOMIC DNA]</scope>
    <source>
        <strain evidence="8">cv. St1</strain>
    </source>
</reference>
<dbReference type="EMBL" id="BDDD01002150">
    <property type="protein sequence ID" value="GAV80285.1"/>
    <property type="molecule type" value="Genomic_DNA"/>
</dbReference>
<dbReference type="InParanoid" id="A0A1Q3CJ94"/>
<accession>A0A1Q3CJ94</accession>
<dbReference type="GO" id="GO:0005576">
    <property type="term" value="C:extracellular region"/>
    <property type="evidence" value="ECO:0007669"/>
    <property type="project" value="InterPro"/>
</dbReference>
<keyword evidence="8" id="KW-1185">Reference proteome</keyword>
<feature type="signal peptide" evidence="5">
    <location>
        <begin position="1"/>
        <end position="25"/>
    </location>
</feature>
<evidence type="ECO:0000313" key="7">
    <source>
        <dbReference type="EMBL" id="GAV80285.1"/>
    </source>
</evidence>
<dbReference type="PANTHER" id="PTHR10334">
    <property type="entry name" value="CYSTEINE-RICH SECRETORY PROTEIN-RELATED"/>
    <property type="match status" value="1"/>
</dbReference>
<dbReference type="PROSITE" id="PS01010">
    <property type="entry name" value="CRISP_2"/>
    <property type="match status" value="1"/>
</dbReference>
<dbReference type="PRINTS" id="PR00837">
    <property type="entry name" value="V5TPXLIKE"/>
</dbReference>
<dbReference type="CDD" id="cd05381">
    <property type="entry name" value="CAP_PR-1"/>
    <property type="match status" value="1"/>
</dbReference>